<dbReference type="PROSITE" id="PS00061">
    <property type="entry name" value="ADH_SHORT"/>
    <property type="match status" value="1"/>
</dbReference>
<dbReference type="EMBL" id="JAUFPN010000184">
    <property type="protein sequence ID" value="MDN3566932.1"/>
    <property type="molecule type" value="Genomic_DNA"/>
</dbReference>
<accession>A0ABT8AAT9</accession>
<dbReference type="NCBIfam" id="NF005559">
    <property type="entry name" value="PRK07231.1"/>
    <property type="match status" value="1"/>
</dbReference>
<comment type="similarity">
    <text evidence="1">Belongs to the short-chain dehydrogenases/reductases (SDR) family.</text>
</comment>
<dbReference type="PANTHER" id="PTHR42760:SF115">
    <property type="entry name" value="3-OXOACYL-[ACYL-CARRIER-PROTEIN] REDUCTASE FABG"/>
    <property type="match status" value="1"/>
</dbReference>
<keyword evidence="2 3" id="KW-0560">Oxidoreductase</keyword>
<evidence type="ECO:0000313" key="3">
    <source>
        <dbReference type="EMBL" id="MDN3566932.1"/>
    </source>
</evidence>
<protein>
    <submittedName>
        <fullName evidence="3">Glucose 1-dehydrogenase</fullName>
        <ecNumber evidence="3">1.1.1.47</ecNumber>
    </submittedName>
</protein>
<dbReference type="EC" id="1.1.1.47" evidence="3"/>
<dbReference type="InterPro" id="IPR036291">
    <property type="entry name" value="NAD(P)-bd_dom_sf"/>
</dbReference>
<name>A0ABT8AAT9_9PROT</name>
<comment type="caution">
    <text evidence="3">The sequence shown here is derived from an EMBL/GenBank/DDBJ whole genome shotgun (WGS) entry which is preliminary data.</text>
</comment>
<proteinExistence type="inferred from homology"/>
<sequence length="255" mass="26056">MQTSFDLTGRVGLVTGGNGGIGLGFARGLARAGAAVMVAGRDAAKNAAAVAELKALGAEADAVVVDVTEEASINAMVATTVARFGRLDVLVNNAGINIRNRPEAYDLADWHKVIATNLTSAMLASKAAHPHLKAGGHGRVINNGSMLSIFGLPLHIAYASSKGGVVQLTKSLAVAWAADGITVNCILPGWIDTDLTRKARSDMPGLNDNVMARTPKGRWGSPADFEGIAAFLGSDASAFVTGVAIPVDGGFSVHG</sequence>
<dbReference type="SUPFAM" id="SSF51735">
    <property type="entry name" value="NAD(P)-binding Rossmann-fold domains"/>
    <property type="match status" value="1"/>
</dbReference>
<dbReference type="Gene3D" id="3.40.50.720">
    <property type="entry name" value="NAD(P)-binding Rossmann-like Domain"/>
    <property type="match status" value="1"/>
</dbReference>
<dbReference type="Pfam" id="PF13561">
    <property type="entry name" value="adh_short_C2"/>
    <property type="match status" value="1"/>
</dbReference>
<dbReference type="InterPro" id="IPR020904">
    <property type="entry name" value="Sc_DH/Rdtase_CS"/>
</dbReference>
<dbReference type="PRINTS" id="PR00081">
    <property type="entry name" value="GDHRDH"/>
</dbReference>
<evidence type="ECO:0000313" key="4">
    <source>
        <dbReference type="Proteomes" id="UP001529369"/>
    </source>
</evidence>
<evidence type="ECO:0000256" key="1">
    <source>
        <dbReference type="ARBA" id="ARBA00006484"/>
    </source>
</evidence>
<dbReference type="RefSeq" id="WP_290318908.1">
    <property type="nucleotide sequence ID" value="NZ_JAUFPN010000184.1"/>
</dbReference>
<dbReference type="GO" id="GO:0047936">
    <property type="term" value="F:glucose 1-dehydrogenase [NAD(P)+] activity"/>
    <property type="evidence" value="ECO:0007669"/>
    <property type="project" value="UniProtKB-EC"/>
</dbReference>
<gene>
    <name evidence="3" type="ORF">QWZ14_21345</name>
</gene>
<dbReference type="PRINTS" id="PR00080">
    <property type="entry name" value="SDRFAMILY"/>
</dbReference>
<keyword evidence="4" id="KW-1185">Reference proteome</keyword>
<dbReference type="PANTHER" id="PTHR42760">
    <property type="entry name" value="SHORT-CHAIN DEHYDROGENASES/REDUCTASES FAMILY MEMBER"/>
    <property type="match status" value="1"/>
</dbReference>
<dbReference type="Proteomes" id="UP001529369">
    <property type="component" value="Unassembled WGS sequence"/>
</dbReference>
<organism evidence="3 4">
    <name type="scientific">Paeniroseomonas aquatica</name>
    <dbReference type="NCBI Taxonomy" id="373043"/>
    <lineage>
        <taxon>Bacteria</taxon>
        <taxon>Pseudomonadati</taxon>
        <taxon>Pseudomonadota</taxon>
        <taxon>Alphaproteobacteria</taxon>
        <taxon>Acetobacterales</taxon>
        <taxon>Acetobacteraceae</taxon>
        <taxon>Paeniroseomonas</taxon>
    </lineage>
</organism>
<dbReference type="InterPro" id="IPR002347">
    <property type="entry name" value="SDR_fam"/>
</dbReference>
<evidence type="ECO:0000256" key="2">
    <source>
        <dbReference type="ARBA" id="ARBA00023002"/>
    </source>
</evidence>
<reference evidence="4" key="1">
    <citation type="journal article" date="2019" name="Int. J. Syst. Evol. Microbiol.">
        <title>The Global Catalogue of Microorganisms (GCM) 10K type strain sequencing project: providing services to taxonomists for standard genome sequencing and annotation.</title>
        <authorList>
            <consortium name="The Broad Institute Genomics Platform"/>
            <consortium name="The Broad Institute Genome Sequencing Center for Infectious Disease"/>
            <person name="Wu L."/>
            <person name="Ma J."/>
        </authorList>
    </citation>
    <scope>NUCLEOTIDE SEQUENCE [LARGE SCALE GENOMIC DNA]</scope>
    <source>
        <strain evidence="4">CECT 7131</strain>
    </source>
</reference>